<reference evidence="3" key="1">
    <citation type="submission" date="2022-11" db="EMBL/GenBank/DDBJ databases">
        <title>Marilongibacter aestuarii gen. nov., sp. nov., isolated from tidal flat sediment.</title>
        <authorList>
            <person name="Jiayan W."/>
        </authorList>
    </citation>
    <scope>NUCLEOTIDE SEQUENCE</scope>
    <source>
        <strain evidence="3">Z1-6</strain>
    </source>
</reference>
<evidence type="ECO:0000313" key="4">
    <source>
        <dbReference type="Proteomes" id="UP001145087"/>
    </source>
</evidence>
<protein>
    <submittedName>
        <fullName evidence="3">Endonuclease/exonuclease/phosphatase family protein</fullName>
    </submittedName>
</protein>
<keyword evidence="3" id="KW-0255">Endonuclease</keyword>
<comment type="caution">
    <text evidence="3">The sequence shown here is derived from an EMBL/GenBank/DDBJ whole genome shotgun (WGS) entry which is preliminary data.</text>
</comment>
<feature type="domain" description="Endonuclease/exonuclease/phosphatase" evidence="2">
    <location>
        <begin position="34"/>
        <end position="255"/>
    </location>
</feature>
<dbReference type="EMBL" id="JAPOHD010000007">
    <property type="protein sequence ID" value="MCY1719359.1"/>
    <property type="molecule type" value="Genomic_DNA"/>
</dbReference>
<dbReference type="InterPro" id="IPR005135">
    <property type="entry name" value="Endo/exonuclease/phosphatase"/>
</dbReference>
<dbReference type="RefSeq" id="WP_343331697.1">
    <property type="nucleotide sequence ID" value="NZ_JAPOHD010000007.1"/>
</dbReference>
<name>A0A9X3F2I8_9BACT</name>
<keyword evidence="4" id="KW-1185">Reference proteome</keyword>
<evidence type="ECO:0000259" key="2">
    <source>
        <dbReference type="Pfam" id="PF03372"/>
    </source>
</evidence>
<proteinExistence type="predicted"/>
<evidence type="ECO:0000256" key="1">
    <source>
        <dbReference type="SAM" id="SignalP"/>
    </source>
</evidence>
<evidence type="ECO:0000313" key="3">
    <source>
        <dbReference type="EMBL" id="MCY1719359.1"/>
    </source>
</evidence>
<dbReference type="GO" id="GO:0004519">
    <property type="term" value="F:endonuclease activity"/>
    <property type="evidence" value="ECO:0007669"/>
    <property type="project" value="UniProtKB-KW"/>
</dbReference>
<dbReference type="Proteomes" id="UP001145087">
    <property type="component" value="Unassembled WGS sequence"/>
</dbReference>
<sequence length="267" mass="29768">MKVSLIIAFLFLAWMPANAIKSSKNNKTGIVKVMSFNVRHCTNKDGKLNITRTAKAITDSGADIVLLQEVDNKTGRSDGKDQAYELGKQTGMANVFGKAIDFSGGGYGVAVLSKYPILETNNTLLPHNPETEPRTALWVTVKVGQDTISFVNTHLQSGTKDVDYKTRMQQVGQLKKDILNHPYPVVLGGDLNSHPDFPAYLYLAEFMKTSDKEPYSPTYPGIDPYVKIDYILTYKPECFKVLDYRVIDDELVSDHRPIMATLKLSNK</sequence>
<feature type="signal peptide" evidence="1">
    <location>
        <begin position="1"/>
        <end position="19"/>
    </location>
</feature>
<dbReference type="AlphaFoldDB" id="A0A9X3F2I8"/>
<dbReference type="InterPro" id="IPR051916">
    <property type="entry name" value="GPI-anchor_lipid_remodeler"/>
</dbReference>
<feature type="chain" id="PRO_5040873490" evidence="1">
    <location>
        <begin position="20"/>
        <end position="267"/>
    </location>
</feature>
<dbReference type="InterPro" id="IPR036691">
    <property type="entry name" value="Endo/exonu/phosph_ase_sf"/>
</dbReference>
<dbReference type="PANTHER" id="PTHR14859">
    <property type="entry name" value="CALCOFLUOR WHITE HYPERSENSITIVE PROTEIN PRECURSOR"/>
    <property type="match status" value="1"/>
</dbReference>
<keyword evidence="3" id="KW-0540">Nuclease</keyword>
<keyword evidence="3" id="KW-0378">Hydrolase</keyword>
<dbReference type="Pfam" id="PF03372">
    <property type="entry name" value="Exo_endo_phos"/>
    <property type="match status" value="1"/>
</dbReference>
<dbReference type="GO" id="GO:0016020">
    <property type="term" value="C:membrane"/>
    <property type="evidence" value="ECO:0007669"/>
    <property type="project" value="GOC"/>
</dbReference>
<dbReference type="GO" id="GO:0006506">
    <property type="term" value="P:GPI anchor biosynthetic process"/>
    <property type="evidence" value="ECO:0007669"/>
    <property type="project" value="TreeGrafter"/>
</dbReference>
<organism evidence="3 4">
    <name type="scientific">Draconibacterium aestuarii</name>
    <dbReference type="NCBI Taxonomy" id="2998507"/>
    <lineage>
        <taxon>Bacteria</taxon>
        <taxon>Pseudomonadati</taxon>
        <taxon>Bacteroidota</taxon>
        <taxon>Bacteroidia</taxon>
        <taxon>Marinilabiliales</taxon>
        <taxon>Prolixibacteraceae</taxon>
        <taxon>Draconibacterium</taxon>
    </lineage>
</organism>
<gene>
    <name evidence="3" type="ORF">OU798_03345</name>
</gene>
<accession>A0A9X3F2I8</accession>
<dbReference type="SUPFAM" id="SSF56219">
    <property type="entry name" value="DNase I-like"/>
    <property type="match status" value="1"/>
</dbReference>
<keyword evidence="1" id="KW-0732">Signal</keyword>
<dbReference type="Gene3D" id="3.60.10.10">
    <property type="entry name" value="Endonuclease/exonuclease/phosphatase"/>
    <property type="match status" value="1"/>
</dbReference>
<dbReference type="PANTHER" id="PTHR14859:SF15">
    <property type="entry name" value="ENDONUCLEASE_EXONUCLEASE_PHOSPHATASE DOMAIN-CONTAINING PROTEIN"/>
    <property type="match status" value="1"/>
</dbReference>